<dbReference type="OrthoDB" id="1577640at2759"/>
<evidence type="ECO:0000256" key="2">
    <source>
        <dbReference type="PROSITE-ProRule" id="PRU00023"/>
    </source>
</evidence>
<reference evidence="6" key="1">
    <citation type="journal article" date="2015" name="PLoS Genet.">
        <title>The dynamic genome and transcriptome of the human fungal pathogen Blastomyces and close relative Emmonsia.</title>
        <authorList>
            <person name="Munoz J.F."/>
            <person name="Gauthier G.M."/>
            <person name="Desjardins C.A."/>
            <person name="Gallo J.E."/>
            <person name="Holder J."/>
            <person name="Sullivan T.D."/>
            <person name="Marty A.J."/>
            <person name="Carmen J.C."/>
            <person name="Chen Z."/>
            <person name="Ding L."/>
            <person name="Gujja S."/>
            <person name="Magrini V."/>
            <person name="Misas E."/>
            <person name="Mitreva M."/>
            <person name="Priest M."/>
            <person name="Saif S."/>
            <person name="Whiston E.A."/>
            <person name="Young S."/>
            <person name="Zeng Q."/>
            <person name="Goldman W.E."/>
            <person name="Mardis E.R."/>
            <person name="Taylor J.W."/>
            <person name="McEwen J.G."/>
            <person name="Clay O.K."/>
            <person name="Klein B.S."/>
            <person name="Cuomo C.A."/>
        </authorList>
    </citation>
    <scope>NUCLEOTIDE SEQUENCE [LARGE SCALE GENOMIC DNA]</scope>
    <source>
        <strain evidence="6">UAMH 3008</strain>
    </source>
</reference>
<feature type="repeat" description="ANK" evidence="2">
    <location>
        <begin position="1552"/>
        <end position="1584"/>
    </location>
</feature>
<dbReference type="InterPro" id="IPR036770">
    <property type="entry name" value="Ankyrin_rpt-contain_sf"/>
</dbReference>
<dbReference type="Gene3D" id="1.25.40.20">
    <property type="entry name" value="Ankyrin repeat-containing domain"/>
    <property type="match status" value="6"/>
</dbReference>
<dbReference type="InterPro" id="IPR002110">
    <property type="entry name" value="Ankyrin_rpt"/>
</dbReference>
<proteinExistence type="predicted"/>
<evidence type="ECO:0000259" key="3">
    <source>
        <dbReference type="Pfam" id="PF17111"/>
    </source>
</evidence>
<dbReference type="Pfam" id="PF12796">
    <property type="entry name" value="Ank_2"/>
    <property type="match status" value="2"/>
</dbReference>
<dbReference type="InterPro" id="IPR056884">
    <property type="entry name" value="NPHP3-like_N"/>
</dbReference>
<dbReference type="SMART" id="SM00248">
    <property type="entry name" value="ANK"/>
    <property type="match status" value="15"/>
</dbReference>
<evidence type="ECO:0008006" key="7">
    <source>
        <dbReference type="Google" id="ProtNLM"/>
    </source>
</evidence>
<dbReference type="Pfam" id="PF00023">
    <property type="entry name" value="Ank"/>
    <property type="match status" value="1"/>
</dbReference>
<keyword evidence="1" id="KW-0677">Repeat</keyword>
<feature type="domain" description="Azaphilone pigments biosynthesis cluster protein L N-terminal" evidence="3">
    <location>
        <begin position="3"/>
        <end position="160"/>
    </location>
</feature>
<dbReference type="Gene3D" id="3.40.50.300">
    <property type="entry name" value="P-loop containing nucleotide triphosphate hydrolases"/>
    <property type="match status" value="1"/>
</dbReference>
<feature type="repeat" description="ANK" evidence="2">
    <location>
        <begin position="1585"/>
        <end position="1617"/>
    </location>
</feature>
<dbReference type="SUPFAM" id="SSF52540">
    <property type="entry name" value="P-loop containing nucleoside triphosphate hydrolases"/>
    <property type="match status" value="1"/>
</dbReference>
<feature type="repeat" description="ANK" evidence="2">
    <location>
        <begin position="1826"/>
        <end position="1858"/>
    </location>
</feature>
<dbReference type="InterPro" id="IPR027417">
    <property type="entry name" value="P-loop_NTPase"/>
</dbReference>
<organism evidence="5 6">
    <name type="scientific">[Emmonsia] crescens</name>
    <dbReference type="NCBI Taxonomy" id="73230"/>
    <lineage>
        <taxon>Eukaryota</taxon>
        <taxon>Fungi</taxon>
        <taxon>Dikarya</taxon>
        <taxon>Ascomycota</taxon>
        <taxon>Pezizomycotina</taxon>
        <taxon>Eurotiomycetes</taxon>
        <taxon>Eurotiomycetidae</taxon>
        <taxon>Onygenales</taxon>
        <taxon>Ajellomycetaceae</taxon>
        <taxon>Emergomyces</taxon>
    </lineage>
</organism>
<dbReference type="EMBL" id="LCZI01001006">
    <property type="protein sequence ID" value="KKZ63087.1"/>
    <property type="molecule type" value="Genomic_DNA"/>
</dbReference>
<dbReference type="InterPro" id="IPR031348">
    <property type="entry name" value="PigL_N"/>
</dbReference>
<dbReference type="VEuPathDB" id="FungiDB:EMCG_02588"/>
<dbReference type="SUPFAM" id="SSF48403">
    <property type="entry name" value="Ankyrin repeat"/>
    <property type="match status" value="3"/>
</dbReference>
<evidence type="ECO:0000256" key="1">
    <source>
        <dbReference type="ARBA" id="ARBA00022737"/>
    </source>
</evidence>
<dbReference type="Proteomes" id="UP000034164">
    <property type="component" value="Unassembled WGS sequence"/>
</dbReference>
<keyword evidence="2" id="KW-0040">ANK repeat</keyword>
<protein>
    <recommendedName>
        <fullName evidence="7">NACHT domain-containing protein</fullName>
    </recommendedName>
</protein>
<evidence type="ECO:0000313" key="6">
    <source>
        <dbReference type="Proteomes" id="UP000034164"/>
    </source>
</evidence>
<gene>
    <name evidence="5" type="ORF">EMCG_02588</name>
</gene>
<name>A0A0G2HXR4_9EURO</name>
<dbReference type="PROSITE" id="PS50088">
    <property type="entry name" value="ANK_REPEAT"/>
    <property type="match status" value="3"/>
</dbReference>
<dbReference type="Pfam" id="PF24883">
    <property type="entry name" value="NPHP3_N"/>
    <property type="match status" value="1"/>
</dbReference>
<comment type="caution">
    <text evidence="5">The sequence shown here is derived from an EMBL/GenBank/DDBJ whole genome shotgun (WGS) entry which is preliminary data.</text>
</comment>
<dbReference type="PANTHER" id="PTHR10039:SF15">
    <property type="entry name" value="NACHT DOMAIN-CONTAINING PROTEIN"/>
    <property type="match status" value="1"/>
</dbReference>
<evidence type="ECO:0000259" key="4">
    <source>
        <dbReference type="Pfam" id="PF24883"/>
    </source>
</evidence>
<dbReference type="PROSITE" id="PS50297">
    <property type="entry name" value="ANK_REP_REGION"/>
    <property type="match status" value="2"/>
</dbReference>
<evidence type="ECO:0000313" key="5">
    <source>
        <dbReference type="EMBL" id="KKZ63087.1"/>
    </source>
</evidence>
<accession>A0A0G2HXR4</accession>
<feature type="domain" description="Nephrocystin 3-like N-terminal" evidence="4">
    <location>
        <begin position="211"/>
        <end position="376"/>
    </location>
</feature>
<sequence length="2180" mass="242521">MSDPLSIAAGVARLISLADAVFRLVFKYSRSAVNSKEDVKNLADEIQALAGVLQSLRLLANGLEAEGHIFDPTIRVHHIGMLSSTLSRVQQRVEKAHVKFEKGSKTQQRLQHLKWPFSAGETKELWEDISRHKSTIALALSADSLRMLQICLAKQDEIDQTLSSIADTVKMIEIQTQIAMSDAKKAVLDFFMKVSPQSSLETGVKLRHPLTGLWLSRSPRFTTWLETPGSNLWLSGIPGAGKTVLAGAAIQDAITRSYSNPEVGVAFFFCDYKDSSTWDIVSILGAMASQIGRQNDAAYSSLQIYYDELHPDKRLEMSPDAEDLRAKVTQMSEHFKQMIVIVDGLDECGDNTDTVVETLSELASYTPNMSMALFSRYEVNIQEWLQEDFDHIPIAAKSDDVRLYVGAEVEKRIENRRLRITSMELKDEIMSKLVEDAKGMFRWVSCQLDYLCDCVNDADRRKALSELPPDLPETYRRLLERVNKHPAGVKSLVQMCLQFIACASPPLRIPQLQQAVSTPETLGVRLDKSHLISEDEIARRCSSLIRKSEDGNYFEFSHFSVQEFLKDANLLNSPALKIYHISKSPCYMLLATQCLRFLQLENFRRSPEPSENEATYISQRNRENPFYEYAAVLWPKYARSHLADPVLFKVTNSLFQQPKTVHFLAWTIEFLRHIYSTHATDEIWRFPSCPDWYKSRLIPIVHGILDDDFSPLHMAAALYIPEICKSLLKDKLCPKYISTWGSPLELATDSLSAFWRIECEDADIRRIHYSWCRELNLLSTIASANRLETIELLVGAGALVTDPSQQGKLNLLDSSFLLATVFLDLSATTKLMALGAQPGSASPDSFSRCMAVWGRSWKAGVSKETRVVMESSLQGFVSHIFSTSIYPTEIGRKLATIAWSAASKFSFSLVGSDLTGQDPTCVEEALRAKAVTAVFDDDAETLRSWLVNGILDISEPFHPVLDRPNYSCSLLHVAVMANSASAGQILLDFNPDLDALDSDGERPIHICDNHESNIMLDLLLQKGASHISTDSSGNNIWHKSACLWSSGTPTLRRLLELDHDQTIEALLMGTSGRTPLLSTLAQPNIPNIVTKVLLIVDHCAGNPEFWKAHGPVFAAAAEFGSEVIIEHLIQAGVELDPVGNDNLTPLHRLGSHATCTCAQLLKHLYPDAHQLRFQDQTPLEIYIEKHLKLGKKPNEDVLAVLATPEALYSQNTSGETVWSFCCKELPTKLLSWDAHARLYSHFDSIILAIIRLGAMISHEETMGQSGILPLFSALGLECAQNELYTTDISYETLSTIILESKFWNDARKSSAAVAFLIEAIRDGYLEAVELILDHGVSVHQHVKQISPIEFAIQNFTGGHKEVESDKADSKEMLLALLSYATPEELKNYSPHGRGFGLLHRVVEPQSGGKADTYWLLKELIGRGADVNGEARFMPGYTPLVHYLSRGFFKTAEMLLGFGANPSANSAFDPVRASLTLGGVSFLERLLKYSKETGTPLHWNRTIATYTLDLEGSSTDILGATCFHYIAWQGLSEILAFYTDGGLLEDINIITADGYTSVHFAAINNQAAAINWLHAHGASLEMQANDGSSALHLAVRTKSLSAVKALLDLGARSSLDAVAMTPRMYASVSNDKDMTTLLDRYLPLDAETSSFQDASSISPKYMELLAGFFEDAISEGNLLECQRLYFAGFSLDTNMPSCHGCSPMIKALLYKQLDILDWLLQCKATTLKVACKRHEAYSSIELLTRFSGFNRILNRFLTQYLEEGGNIFGDGHQIERAIINDNIEGLGIFLDFVKEKADSISYSLQLPSTQVISALANQRIYSSQGDYFYTPLHVAAQYGNILAIDLLVGAGATIDGSDSNFFTPLECILTQNFACEYFGQQKYTTLDAAVRLIQLGAMAGIILLWPSMLLLDNISSSVALSQLLFEQMPAACHENKPPTADRTTIVSYTYKPVPRNVVSRLQKFVPEIAREDFGGKSFLHCAICWSGYSKLVPYWKNEFQKMTPFPWHYDWPNFYEMAFLTSDFALYQQRLPHDTFRHLMNLEPERGISPLCRAASRGIMEIMENCLAMGADIDFEGCSLGSALMIACACGRLDAVKFLVQRGAAISYVGKAGLTSAVAAGRRSKTVIAWLLVGQFNEQRRLENGINASSWSEDREVRQWSGIGKTDFRFEGATGNLTSPI</sequence>
<dbReference type="Pfam" id="PF17111">
    <property type="entry name" value="PigL_N"/>
    <property type="match status" value="1"/>
</dbReference>
<dbReference type="PANTHER" id="PTHR10039">
    <property type="entry name" value="AMELOGENIN"/>
    <property type="match status" value="1"/>
</dbReference>